<proteinExistence type="predicted"/>
<dbReference type="EMBL" id="JAOQKI010000008">
    <property type="protein sequence ID" value="MCU6716929.1"/>
    <property type="molecule type" value="Genomic_DNA"/>
</dbReference>
<evidence type="ECO:0000313" key="2">
    <source>
        <dbReference type="EMBL" id="MCU6716929.1"/>
    </source>
</evidence>
<sequence length="204" mass="23673">MNAKQKEQTIEEIKKLLEENNGIVKAEKLYPLGLTYKSIQGLVKAGILDHVKSGYYSMGYEEKPQEEIILGLFPDGILCMDSALYYYGYIEKRPYEWSIAISKNTSKSRFRMEYPVVKPYYTEPEVMELGVTAIPFAGGEMKIYEKERLICDCLKYEERLEREDLKKALLAFINEPKKDIAKLMEYARARKVVAKVQSRIGVWL</sequence>
<dbReference type="EMBL" id="JAJEQW010000004">
    <property type="protein sequence ID" value="MCC2241711.1"/>
    <property type="molecule type" value="Genomic_DNA"/>
</dbReference>
<name>A0AAW4WEG6_9FIRM</name>
<evidence type="ECO:0000313" key="3">
    <source>
        <dbReference type="Proteomes" id="UP001198893"/>
    </source>
</evidence>
<dbReference type="Proteomes" id="UP001209666">
    <property type="component" value="Unassembled WGS sequence"/>
</dbReference>
<gene>
    <name evidence="1" type="ORF">LKD47_05245</name>
    <name evidence="2" type="ORF">OCV43_06520</name>
</gene>
<evidence type="ECO:0000313" key="1">
    <source>
        <dbReference type="EMBL" id="MCC2241711.1"/>
    </source>
</evidence>
<evidence type="ECO:0000313" key="4">
    <source>
        <dbReference type="Proteomes" id="UP001209666"/>
    </source>
</evidence>
<reference evidence="2" key="3">
    <citation type="submission" date="2022-09" db="EMBL/GenBank/DDBJ databases">
        <authorList>
            <person name="Hitch T.C.A."/>
        </authorList>
    </citation>
    <scope>NUCLEOTIDE SEQUENCE</scope>
    <source>
        <strain evidence="2">Sanger_19</strain>
    </source>
</reference>
<dbReference type="RefSeq" id="WP_022244291.1">
    <property type="nucleotide sequence ID" value="NZ_JAJEQW010000004.1"/>
</dbReference>
<reference evidence="1" key="2">
    <citation type="submission" date="2021-10" db="EMBL/GenBank/DDBJ databases">
        <title>Anaerobic single-cell dispensing facilitates the cultivation of human gut bacteria.</title>
        <authorList>
            <person name="Afrizal A."/>
        </authorList>
    </citation>
    <scope>NUCLEOTIDE SEQUENCE</scope>
    <source>
        <strain evidence="1">CLA-AA-H204</strain>
    </source>
</reference>
<reference evidence="2 4" key="1">
    <citation type="journal article" date="2021" name="ISME Commun">
        <title>Automated analysis of genomic sequences facilitates high-throughput and comprehensive description of bacteria.</title>
        <authorList>
            <person name="Hitch T.C.A."/>
        </authorList>
    </citation>
    <scope>NUCLEOTIDE SEQUENCE [LARGE SCALE GENOMIC DNA]</scope>
    <source>
        <strain evidence="2 4">Sanger_19</strain>
    </source>
</reference>
<dbReference type="AlphaFoldDB" id="A0AAW4WEG6"/>
<keyword evidence="4" id="KW-1185">Reference proteome</keyword>
<comment type="caution">
    <text evidence="1">The sequence shown here is derived from an EMBL/GenBank/DDBJ whole genome shotgun (WGS) entry which is preliminary data.</text>
</comment>
<organism evidence="1 3">
    <name type="scientific">Roseburia amylophila</name>
    <dbReference type="NCBI Taxonomy" id="2981794"/>
    <lineage>
        <taxon>Bacteria</taxon>
        <taxon>Bacillati</taxon>
        <taxon>Bacillota</taxon>
        <taxon>Clostridia</taxon>
        <taxon>Lachnospirales</taxon>
        <taxon>Lachnospiraceae</taxon>
        <taxon>Roseburia</taxon>
    </lineage>
</organism>
<accession>A0AAW4WEG6</accession>
<dbReference type="Proteomes" id="UP001198893">
    <property type="component" value="Unassembled WGS sequence"/>
</dbReference>
<protein>
    <submittedName>
        <fullName evidence="1">Type IV toxin-antitoxin system AbiEi family antitoxin domain-containing protein</fullName>
    </submittedName>
</protein>